<dbReference type="SUPFAM" id="SSF52949">
    <property type="entry name" value="Macro domain-like"/>
    <property type="match status" value="1"/>
</dbReference>
<evidence type="ECO:0000313" key="1">
    <source>
        <dbReference type="EMBL" id="KKP30808.1"/>
    </source>
</evidence>
<evidence type="ECO:0008006" key="3">
    <source>
        <dbReference type="Google" id="ProtNLM"/>
    </source>
</evidence>
<dbReference type="AlphaFoldDB" id="A0A0F9YHA9"/>
<dbReference type="Gene3D" id="2.10.230.10">
    <property type="entry name" value="Heat shock protein DnaJ, cysteine-rich domain"/>
    <property type="match status" value="1"/>
</dbReference>
<reference evidence="1 2" key="1">
    <citation type="journal article" date="2015" name="Nature">
        <title>rRNA introns, odd ribosomes, and small enigmatic genomes across a large radiation of phyla.</title>
        <authorList>
            <person name="Brown C.T."/>
            <person name="Hug L.A."/>
            <person name="Thomas B.C."/>
            <person name="Sharon I."/>
            <person name="Castelle C.J."/>
            <person name="Singh A."/>
            <person name="Wilkins M.J."/>
            <person name="Williams K.H."/>
            <person name="Banfield J.F."/>
        </authorList>
    </citation>
    <scope>NUCLEOTIDE SEQUENCE [LARGE SCALE GENOMIC DNA]</scope>
</reference>
<protein>
    <recommendedName>
        <fullName evidence="3">Chaperone protein DnaJ</fullName>
    </recommendedName>
</protein>
<dbReference type="SUPFAM" id="SSF57938">
    <property type="entry name" value="DnaJ/Hsp40 cysteine-rich domain"/>
    <property type="match status" value="1"/>
</dbReference>
<dbReference type="Gene3D" id="3.40.220.10">
    <property type="entry name" value="Leucine Aminopeptidase, subunit E, domain 1"/>
    <property type="match status" value="1"/>
</dbReference>
<dbReference type="EMBL" id="LBOI01000024">
    <property type="protein sequence ID" value="KKP30808.1"/>
    <property type="molecule type" value="Genomic_DNA"/>
</dbReference>
<name>A0A0F9YHA9_9BACT</name>
<organism evidence="1 2">
    <name type="scientific">Candidatus Woesebacteria bacterium GW2011_GWC2_31_9</name>
    <dbReference type="NCBI Taxonomy" id="1618586"/>
    <lineage>
        <taxon>Bacteria</taxon>
        <taxon>Candidatus Woeseibacteriota</taxon>
    </lineage>
</organism>
<sequence length="301" mass="34609">KQAKEKHPSLPFCVGDMIKRNGNHVYMFPQYKIITFPVKHNWYEKADINLIEQSTKELKEMILQLDQNVSLPSDTFFYMVRPGCGNGQLNWKDVKPILEKFCRKSHYTGTLNEPFSDNDYTYASDGSIIIRVDKIQEMTEKDTHSNKEKELFEKNKINGNEIWTDLPKFEVIEKNCTECVGTGKIIICKECNSTGSLEFSSNYNDYDVECKSCFGKDIKDEKCEDCDGTGKYKEYSNPVIEVPIRKDGNLEQIEIIINGKYLEMIQDLPNIKIALQGEKELIKLKFDGGIGLPMPIERGKP</sequence>
<comment type="caution">
    <text evidence="1">The sequence shown here is derived from an EMBL/GenBank/DDBJ whole genome shotgun (WGS) entry which is preliminary data.</text>
</comment>
<dbReference type="InterPro" id="IPR043472">
    <property type="entry name" value="Macro_dom-like"/>
</dbReference>
<proteinExistence type="predicted"/>
<feature type="non-terminal residue" evidence="1">
    <location>
        <position position="1"/>
    </location>
</feature>
<gene>
    <name evidence="1" type="ORF">UR21_C0024G0001</name>
</gene>
<dbReference type="Proteomes" id="UP000034803">
    <property type="component" value="Unassembled WGS sequence"/>
</dbReference>
<evidence type="ECO:0000313" key="2">
    <source>
        <dbReference type="Proteomes" id="UP000034803"/>
    </source>
</evidence>
<accession>A0A0F9YHA9</accession>
<dbReference type="InterPro" id="IPR036410">
    <property type="entry name" value="HSP_DnaJ_Cys-rich_dom_sf"/>
</dbReference>